<dbReference type="AlphaFoldDB" id="A0A5J4X4P5"/>
<accession>A0A5J4X4P5</accession>
<name>A0A5J4X4P5_9EUKA</name>
<dbReference type="EMBL" id="SNRW01000277">
    <property type="protein sequence ID" value="KAA6402160.1"/>
    <property type="molecule type" value="Genomic_DNA"/>
</dbReference>
<evidence type="ECO:0000313" key="1">
    <source>
        <dbReference type="EMBL" id="KAA6402160.1"/>
    </source>
</evidence>
<reference evidence="1 2" key="1">
    <citation type="submission" date="2019-03" db="EMBL/GenBank/DDBJ databases">
        <title>Single cell metagenomics reveals metabolic interactions within the superorganism composed of flagellate Streblomastix strix and complex community of Bacteroidetes bacteria on its surface.</title>
        <authorList>
            <person name="Treitli S.C."/>
            <person name="Kolisko M."/>
            <person name="Husnik F."/>
            <person name="Keeling P."/>
            <person name="Hampl V."/>
        </authorList>
    </citation>
    <scope>NUCLEOTIDE SEQUENCE [LARGE SCALE GENOMIC DNA]</scope>
    <source>
        <strain evidence="1">ST1C</strain>
    </source>
</reference>
<protein>
    <submittedName>
        <fullName evidence="1">Uncharacterized protein</fullName>
    </submittedName>
</protein>
<comment type="caution">
    <text evidence="1">The sequence shown here is derived from an EMBL/GenBank/DDBJ whole genome shotgun (WGS) entry which is preliminary data.</text>
</comment>
<organism evidence="1 2">
    <name type="scientific">Streblomastix strix</name>
    <dbReference type="NCBI Taxonomy" id="222440"/>
    <lineage>
        <taxon>Eukaryota</taxon>
        <taxon>Metamonada</taxon>
        <taxon>Preaxostyla</taxon>
        <taxon>Oxymonadida</taxon>
        <taxon>Streblomastigidae</taxon>
        <taxon>Streblomastix</taxon>
    </lineage>
</organism>
<gene>
    <name evidence="1" type="ORF">EZS28_002309</name>
</gene>
<proteinExistence type="predicted"/>
<dbReference type="Proteomes" id="UP000324800">
    <property type="component" value="Unassembled WGS sequence"/>
</dbReference>
<sequence>MKQDYPLQILFLGNLLKMTLLKLLQRLEINLKAKVHWVDGGIVNFFLEIQVNIMDFTLGVENGFHQNNLNKENLDQMMKKM</sequence>
<evidence type="ECO:0000313" key="2">
    <source>
        <dbReference type="Proteomes" id="UP000324800"/>
    </source>
</evidence>